<evidence type="ECO:0000313" key="2">
    <source>
        <dbReference type="Proteomes" id="UP000594865"/>
    </source>
</evidence>
<evidence type="ECO:0000313" key="1">
    <source>
        <dbReference type="EMBL" id="QPT37468.1"/>
    </source>
</evidence>
<gene>
    <name evidence="1" type="ORF">I6G28_05880</name>
</gene>
<protein>
    <submittedName>
        <fullName evidence="1">Phage tail protein</fullName>
    </submittedName>
</protein>
<keyword evidence="2" id="KW-1185">Reference proteome</keyword>
<sequence length="108" mass="12299">METFSWQPDLDGARAVHEFQVRTVRLGDGVVQRQPLALRSKKQTWSLKKTCMAPEAAAIRAFLDRHAGASPFFWTPPAREKMQFVVSKYTETPKGGGVWVLDFEFEEV</sequence>
<name>A0A7T3ESX0_NEICI</name>
<dbReference type="GeneID" id="84020905"/>
<dbReference type="Pfam" id="PF05939">
    <property type="entry name" value="Phage_min_tail"/>
    <property type="match status" value="1"/>
</dbReference>
<organism evidence="1 2">
    <name type="scientific">Neisseria cinerea</name>
    <dbReference type="NCBI Taxonomy" id="483"/>
    <lineage>
        <taxon>Bacteria</taxon>
        <taxon>Pseudomonadati</taxon>
        <taxon>Pseudomonadota</taxon>
        <taxon>Betaproteobacteria</taxon>
        <taxon>Neisseriales</taxon>
        <taxon>Neisseriaceae</taxon>
        <taxon>Neisseria</taxon>
    </lineage>
</organism>
<dbReference type="AlphaFoldDB" id="A0A7T3ESX0"/>
<dbReference type="Proteomes" id="UP000594865">
    <property type="component" value="Chromosome"/>
</dbReference>
<accession>A0A7T3ESX0</accession>
<dbReference type="RefSeq" id="WP_111726733.1">
    <property type="nucleotide sequence ID" value="NZ_CP065726.1"/>
</dbReference>
<dbReference type="EMBL" id="CP065726">
    <property type="protein sequence ID" value="QPT37468.1"/>
    <property type="molecule type" value="Genomic_DNA"/>
</dbReference>
<proteinExistence type="predicted"/>
<reference evidence="1 2" key="1">
    <citation type="submission" date="2020-12" db="EMBL/GenBank/DDBJ databases">
        <title>FDA dAtabase for Regulatory Grade micrObial Sequences (FDA-ARGOS): Supporting development and validation of Infectious Disease Dx tests.</title>
        <authorList>
            <person name="Sproer C."/>
            <person name="Gronow S."/>
            <person name="Severitt S."/>
            <person name="Schroder I."/>
            <person name="Tallon L."/>
            <person name="Sadzewicz L."/>
            <person name="Zhao X."/>
            <person name="Boylan J."/>
            <person name="Ott S."/>
            <person name="Bowen H."/>
            <person name="Vavikolanu K."/>
            <person name="Mehta A."/>
            <person name="Aluvathingal J."/>
            <person name="Nadendla S."/>
            <person name="Lowell S."/>
            <person name="Myers T."/>
            <person name="Yan Y."/>
            <person name="Sichtig H."/>
        </authorList>
    </citation>
    <scope>NUCLEOTIDE SEQUENCE [LARGE SCALE GENOMIC DNA]</scope>
    <source>
        <strain evidence="1 2">FDAARGOS_871</strain>
    </source>
</reference>
<dbReference type="InterPro" id="IPR010265">
    <property type="entry name" value="Phage_lambda_TipM"/>
</dbReference>